<evidence type="ECO:0000256" key="5">
    <source>
        <dbReference type="ARBA" id="ARBA00022989"/>
    </source>
</evidence>
<keyword evidence="3 7" id="KW-0812">Transmembrane</keyword>
<dbReference type="KEGG" id="dma:DMR_08340"/>
<feature type="transmembrane region" description="Helical" evidence="7">
    <location>
        <begin position="406"/>
        <end position="428"/>
    </location>
</feature>
<evidence type="ECO:0000256" key="4">
    <source>
        <dbReference type="ARBA" id="ARBA00022847"/>
    </source>
</evidence>
<proteinExistence type="predicted"/>
<dbReference type="OrthoDB" id="9787548at2"/>
<feature type="transmembrane region" description="Helical" evidence="7">
    <location>
        <begin position="166"/>
        <end position="185"/>
    </location>
</feature>
<evidence type="ECO:0000256" key="3">
    <source>
        <dbReference type="ARBA" id="ARBA00022692"/>
    </source>
</evidence>
<evidence type="ECO:0000256" key="1">
    <source>
        <dbReference type="ARBA" id="ARBA00004141"/>
    </source>
</evidence>
<dbReference type="STRING" id="573370.DMR_08340"/>
<dbReference type="AlphaFoldDB" id="C4XJX0"/>
<accession>C4XJX0</accession>
<keyword evidence="2" id="KW-0813">Transport</keyword>
<organism evidence="8 9">
    <name type="scientific">Solidesulfovibrio magneticus (strain ATCC 700980 / DSM 13731 / RS-1)</name>
    <name type="common">Desulfovibrio magneticus</name>
    <dbReference type="NCBI Taxonomy" id="573370"/>
    <lineage>
        <taxon>Bacteria</taxon>
        <taxon>Pseudomonadati</taxon>
        <taxon>Thermodesulfobacteriota</taxon>
        <taxon>Desulfovibrionia</taxon>
        <taxon>Desulfovibrionales</taxon>
        <taxon>Desulfovibrionaceae</taxon>
        <taxon>Solidesulfovibrio</taxon>
    </lineage>
</organism>
<dbReference type="InterPro" id="IPR001046">
    <property type="entry name" value="NRAMP_fam"/>
</dbReference>
<keyword evidence="4" id="KW-0769">Symport</keyword>
<dbReference type="NCBIfam" id="NF037982">
    <property type="entry name" value="Nramp_1"/>
    <property type="match status" value="1"/>
</dbReference>
<feature type="transmembrane region" description="Helical" evidence="7">
    <location>
        <begin position="138"/>
        <end position="157"/>
    </location>
</feature>
<feature type="transmembrane region" description="Helical" evidence="7">
    <location>
        <begin position="65"/>
        <end position="93"/>
    </location>
</feature>
<dbReference type="Pfam" id="PF01566">
    <property type="entry name" value="Nramp"/>
    <property type="match status" value="1"/>
</dbReference>
<dbReference type="GO" id="GO:0015293">
    <property type="term" value="F:symporter activity"/>
    <property type="evidence" value="ECO:0007669"/>
    <property type="project" value="UniProtKB-KW"/>
</dbReference>
<feature type="transmembrane region" description="Helical" evidence="7">
    <location>
        <begin position="205"/>
        <end position="224"/>
    </location>
</feature>
<keyword evidence="9" id="KW-1185">Reference proteome</keyword>
<evidence type="ECO:0000256" key="7">
    <source>
        <dbReference type="SAM" id="Phobius"/>
    </source>
</evidence>
<evidence type="ECO:0000256" key="6">
    <source>
        <dbReference type="ARBA" id="ARBA00023136"/>
    </source>
</evidence>
<dbReference type="RefSeq" id="WP_012750399.1">
    <property type="nucleotide sequence ID" value="NC_012796.1"/>
</dbReference>
<feature type="transmembrane region" description="Helical" evidence="7">
    <location>
        <begin position="344"/>
        <end position="361"/>
    </location>
</feature>
<dbReference type="GO" id="GO:0005886">
    <property type="term" value="C:plasma membrane"/>
    <property type="evidence" value="ECO:0007669"/>
    <property type="project" value="TreeGrafter"/>
</dbReference>
<keyword evidence="6 7" id="KW-0472">Membrane</keyword>
<feature type="transmembrane region" description="Helical" evidence="7">
    <location>
        <begin position="105"/>
        <end position="132"/>
    </location>
</feature>
<feature type="transmembrane region" description="Helical" evidence="7">
    <location>
        <begin position="25"/>
        <end position="45"/>
    </location>
</feature>
<feature type="transmembrane region" description="Helical" evidence="7">
    <location>
        <begin position="299"/>
        <end position="332"/>
    </location>
</feature>
<dbReference type="eggNOG" id="COG1914">
    <property type="taxonomic scope" value="Bacteria"/>
</dbReference>
<protein>
    <submittedName>
        <fullName evidence="8">Transporter</fullName>
    </submittedName>
</protein>
<keyword evidence="5 7" id="KW-1133">Transmembrane helix</keyword>
<dbReference type="GO" id="GO:0015086">
    <property type="term" value="F:cadmium ion transmembrane transporter activity"/>
    <property type="evidence" value="ECO:0007669"/>
    <property type="project" value="TreeGrafter"/>
</dbReference>
<comment type="subcellular location">
    <subcellularLocation>
        <location evidence="1">Membrane</location>
        <topology evidence="1">Multi-pass membrane protein</topology>
    </subcellularLocation>
</comment>
<sequence length="429" mass="45728">MEAFRRLATAVWDMARFRDHGRPRLAALEIFKYIGPGLLVTVGFIDPGNWASNVAAGADYGYSLLWMVTLSTIMLIVLQHNAAHLGIATGLCLSEAAMRHLPRGVAATALSTAVLASISTALAELLGAAIALRMLFGLPLWLGTLAALVVALWMLFGKSYRRIERLIIGGVSLIGLAFLFELSLVHIDWGAAALGWVRPSLPDGALPVVMSVLGAVVMPHNLFLHSEVIQSRQWNLDEPEMIERQLKYEYLDTLFSMGVGFCINSAMILLAAAAFFGRGLEVTELEQAQSLLTPLLGPAAGVVFAVSLLLAGLASSVTAGMAGGSIFAGIFGEPYDIRDSHSRVGVAVTLIGGAAAILLVGDPLKGLIWSQIALSMQLPVTIILQISLTSRRTVMGHYANRPSTTVLLAVTALVVIGLNLMLLVETFFS</sequence>
<reference evidence="8 9" key="1">
    <citation type="journal article" date="2009" name="Genome Res.">
        <title>Whole genome sequence of Desulfovibrio magneticus strain RS-1 revealed common gene clusters in magnetotactic bacteria.</title>
        <authorList>
            <person name="Nakazawa H."/>
            <person name="Arakaki A."/>
            <person name="Narita-Yamada S."/>
            <person name="Yashiro I."/>
            <person name="Jinno K."/>
            <person name="Aoki N."/>
            <person name="Tsuruyama A."/>
            <person name="Okamura Y."/>
            <person name="Tanikawa S."/>
            <person name="Fujita N."/>
            <person name="Takeyama H."/>
            <person name="Matsunaga T."/>
        </authorList>
    </citation>
    <scope>NUCLEOTIDE SEQUENCE [LARGE SCALE GENOMIC DNA]</scope>
    <source>
        <strain evidence="9">ATCC 700980 / DSM 13731 / RS-1</strain>
    </source>
</reference>
<dbReference type="Proteomes" id="UP000009071">
    <property type="component" value="Chromosome"/>
</dbReference>
<dbReference type="HOGENOM" id="CLU_020088_2_0_7"/>
<gene>
    <name evidence="8" type="ordered locus">DMR_08340</name>
</gene>
<dbReference type="PRINTS" id="PR00447">
    <property type="entry name" value="NATRESASSCMP"/>
</dbReference>
<name>C4XJX0_SOLM1</name>
<dbReference type="PANTHER" id="PTHR11706:SF33">
    <property type="entry name" value="NATURAL RESISTANCE-ASSOCIATED MACROPHAGE PROTEIN 2"/>
    <property type="match status" value="1"/>
</dbReference>
<evidence type="ECO:0000313" key="9">
    <source>
        <dbReference type="Proteomes" id="UP000009071"/>
    </source>
</evidence>
<dbReference type="GO" id="GO:0034755">
    <property type="term" value="P:iron ion transmembrane transport"/>
    <property type="evidence" value="ECO:0007669"/>
    <property type="project" value="TreeGrafter"/>
</dbReference>
<feature type="transmembrane region" description="Helical" evidence="7">
    <location>
        <begin position="254"/>
        <end position="276"/>
    </location>
</feature>
<dbReference type="GO" id="GO:0005384">
    <property type="term" value="F:manganese ion transmembrane transporter activity"/>
    <property type="evidence" value="ECO:0007669"/>
    <property type="project" value="TreeGrafter"/>
</dbReference>
<dbReference type="PANTHER" id="PTHR11706">
    <property type="entry name" value="SOLUTE CARRIER PROTEIN FAMILY 11 MEMBER"/>
    <property type="match status" value="1"/>
</dbReference>
<evidence type="ECO:0000256" key="2">
    <source>
        <dbReference type="ARBA" id="ARBA00022448"/>
    </source>
</evidence>
<evidence type="ECO:0000313" key="8">
    <source>
        <dbReference type="EMBL" id="BAH74325.1"/>
    </source>
</evidence>
<dbReference type="EMBL" id="AP010904">
    <property type="protein sequence ID" value="BAH74325.1"/>
    <property type="molecule type" value="Genomic_DNA"/>
</dbReference>
<feature type="transmembrane region" description="Helical" evidence="7">
    <location>
        <begin position="367"/>
        <end position="386"/>
    </location>
</feature>